<feature type="region of interest" description="Disordered" evidence="1">
    <location>
        <begin position="105"/>
        <end position="139"/>
    </location>
</feature>
<name>A0A2U3P2T5_9MYCO</name>
<gene>
    <name evidence="2" type="ORF">MNAB215_241</name>
</gene>
<organism evidence="2 3">
    <name type="scientific">Mycobacterium numidiamassiliense</name>
    <dbReference type="NCBI Taxonomy" id="1841861"/>
    <lineage>
        <taxon>Bacteria</taxon>
        <taxon>Bacillati</taxon>
        <taxon>Actinomycetota</taxon>
        <taxon>Actinomycetes</taxon>
        <taxon>Mycobacteriales</taxon>
        <taxon>Mycobacteriaceae</taxon>
        <taxon>Mycobacterium</taxon>
    </lineage>
</organism>
<protein>
    <recommendedName>
        <fullName evidence="4">Ribosome-associated translation inhibitor RaiA</fullName>
    </recommendedName>
</protein>
<keyword evidence="3" id="KW-1185">Reference proteome</keyword>
<evidence type="ECO:0000313" key="3">
    <source>
        <dbReference type="Proteomes" id="UP000240424"/>
    </source>
</evidence>
<evidence type="ECO:0000256" key="1">
    <source>
        <dbReference type="SAM" id="MobiDB-lite"/>
    </source>
</evidence>
<dbReference type="AlphaFoldDB" id="A0A2U3P2T5"/>
<reference evidence="2 3" key="1">
    <citation type="submission" date="2017-01" db="EMBL/GenBank/DDBJ databases">
        <authorList>
            <consortium name="Urmite Genomes"/>
        </authorList>
    </citation>
    <scope>NUCLEOTIDE SEQUENCE [LARGE SCALE GENOMIC DNA]</scope>
    <source>
        <strain evidence="2 3">AB215</strain>
    </source>
</reference>
<dbReference type="SUPFAM" id="SSF69754">
    <property type="entry name" value="Ribosome binding protein Y (YfiA homologue)"/>
    <property type="match status" value="1"/>
</dbReference>
<accession>A0A2U3P2T5</accession>
<dbReference type="Gene3D" id="3.30.160.100">
    <property type="entry name" value="Ribosome hibernation promotion factor-like"/>
    <property type="match status" value="1"/>
</dbReference>
<dbReference type="EMBL" id="FUEZ01000003">
    <property type="protein sequence ID" value="SPM38066.1"/>
    <property type="molecule type" value="Genomic_DNA"/>
</dbReference>
<sequence>MMRRSSGRSPNPLGEYVLHMGAGFVAKERPHVLQALATLEPHLGRWDPYDISLEVSLQDRGRKEQRVTLRTTLPGLPALVAVADNRDITRALLEAKHELIRQLEHQKAAREPMHNRKLGHDTIRHPGSSAQGHRIPPAS</sequence>
<feature type="compositionally biased region" description="Basic and acidic residues" evidence="1">
    <location>
        <begin position="105"/>
        <end position="124"/>
    </location>
</feature>
<evidence type="ECO:0000313" key="2">
    <source>
        <dbReference type="EMBL" id="SPM38066.1"/>
    </source>
</evidence>
<dbReference type="STRING" id="1841861.GCA_900157365_04443"/>
<dbReference type="InterPro" id="IPR036567">
    <property type="entry name" value="RHF-like"/>
</dbReference>
<evidence type="ECO:0008006" key="4">
    <source>
        <dbReference type="Google" id="ProtNLM"/>
    </source>
</evidence>
<proteinExistence type="predicted"/>
<dbReference type="Proteomes" id="UP000240424">
    <property type="component" value="Unassembled WGS sequence"/>
</dbReference>